<evidence type="ECO:0000313" key="12">
    <source>
        <dbReference type="Proteomes" id="UP000198348"/>
    </source>
</evidence>
<dbReference type="PROSITE" id="PS51462">
    <property type="entry name" value="NUDIX"/>
    <property type="match status" value="1"/>
</dbReference>
<dbReference type="InterPro" id="IPR015797">
    <property type="entry name" value="NUDIX_hydrolase-like_dom_sf"/>
</dbReference>
<dbReference type="PROSITE" id="PS00893">
    <property type="entry name" value="NUDIX_BOX"/>
    <property type="match status" value="1"/>
</dbReference>
<sequence length="325" mass="35498">MSVPFQLSDVPALSRVAVDRHEALRADAERLRARWPNARVLLLDSKGRAPVPHGDDGTAERLALRQASDYGDVPPPESIFLGESGGVDYWALADRDATGGEAVPMPGRFGAQVENVVADGELWVGLREHGADLDDAGAGLFTTALALRNWHRRARFCVKCGGATELAQFGWVSRCASCGREEYPRTDPAVICLVHDDRGTNGEHVLLARQPQWPRGGYSVLAGFVEAGESLESCVAREVREEVGVDVRDIRYLGSQPWPFPRSIMLGFAARADGSCPLQPADGEIEDAQWFSRERVRAAFDGDDPLRLPGNSSIARVMLRDWARA</sequence>
<dbReference type="GO" id="GO:0046872">
    <property type="term" value="F:metal ion binding"/>
    <property type="evidence" value="ECO:0007669"/>
    <property type="project" value="UniProtKB-KW"/>
</dbReference>
<dbReference type="Gene3D" id="3.90.79.20">
    <property type="match status" value="1"/>
</dbReference>
<evidence type="ECO:0000256" key="9">
    <source>
        <dbReference type="ARBA" id="ARBA00023679"/>
    </source>
</evidence>
<evidence type="ECO:0000256" key="3">
    <source>
        <dbReference type="ARBA" id="ARBA00009595"/>
    </source>
</evidence>
<dbReference type="SUPFAM" id="SSF55811">
    <property type="entry name" value="Nudix"/>
    <property type="match status" value="1"/>
</dbReference>
<comment type="catalytic activity">
    <reaction evidence="9">
        <text>a 5'-end NAD(+)-phospho-ribonucleoside in mRNA + H2O = a 5'-end phospho-adenosine-phospho-ribonucleoside in mRNA + beta-nicotinamide D-ribonucleotide + 2 H(+)</text>
        <dbReference type="Rhea" id="RHEA:60876"/>
        <dbReference type="Rhea" id="RHEA-COMP:15698"/>
        <dbReference type="Rhea" id="RHEA-COMP:15719"/>
        <dbReference type="ChEBI" id="CHEBI:14649"/>
        <dbReference type="ChEBI" id="CHEBI:15377"/>
        <dbReference type="ChEBI" id="CHEBI:15378"/>
        <dbReference type="ChEBI" id="CHEBI:144029"/>
        <dbReference type="ChEBI" id="CHEBI:144051"/>
    </reaction>
    <physiologicalReaction direction="left-to-right" evidence="9">
        <dbReference type="Rhea" id="RHEA:60877"/>
    </physiologicalReaction>
</comment>
<keyword evidence="12" id="KW-1185">Reference proteome</keyword>
<keyword evidence="8" id="KW-0520">NAD</keyword>
<dbReference type="PANTHER" id="PTHR42904">
    <property type="entry name" value="NUDIX HYDROLASE, NUDC SUBFAMILY"/>
    <property type="match status" value="1"/>
</dbReference>
<feature type="domain" description="Nudix hydrolase" evidence="10">
    <location>
        <begin position="184"/>
        <end position="313"/>
    </location>
</feature>
<dbReference type="InterPro" id="IPR050241">
    <property type="entry name" value="NAD-cap_RNA_hydrolase_NudC"/>
</dbReference>
<proteinExistence type="inferred from homology"/>
<dbReference type="Proteomes" id="UP000198348">
    <property type="component" value="Unassembled WGS sequence"/>
</dbReference>
<evidence type="ECO:0000313" key="11">
    <source>
        <dbReference type="EMBL" id="SNR90475.1"/>
    </source>
</evidence>
<comment type="cofactor">
    <cofactor evidence="1">
        <name>Mg(2+)</name>
        <dbReference type="ChEBI" id="CHEBI:18420"/>
    </cofactor>
</comment>
<dbReference type="Pfam" id="PF09296">
    <property type="entry name" value="NUDIX-like"/>
    <property type="match status" value="1"/>
</dbReference>
<evidence type="ECO:0000256" key="7">
    <source>
        <dbReference type="ARBA" id="ARBA00022842"/>
    </source>
</evidence>
<evidence type="ECO:0000256" key="1">
    <source>
        <dbReference type="ARBA" id="ARBA00001946"/>
    </source>
</evidence>
<dbReference type="Pfam" id="PF00293">
    <property type="entry name" value="NUDIX"/>
    <property type="match status" value="1"/>
</dbReference>
<keyword evidence="7" id="KW-0460">Magnesium</keyword>
<dbReference type="EC" id="3.6.1.22" evidence="4"/>
<dbReference type="Pfam" id="PF09297">
    <property type="entry name" value="Zn_ribbon_NUD"/>
    <property type="match status" value="1"/>
</dbReference>
<keyword evidence="5" id="KW-0479">Metal-binding</keyword>
<protein>
    <recommendedName>
        <fullName evidence="4">NAD(+) diphosphatase</fullName>
        <ecNumber evidence="4">3.6.1.22</ecNumber>
    </recommendedName>
</protein>
<dbReference type="InterPro" id="IPR015376">
    <property type="entry name" value="Znr_NADH_PPase"/>
</dbReference>
<dbReference type="InterPro" id="IPR049734">
    <property type="entry name" value="NudC-like_C"/>
</dbReference>
<name>A0A239A4B8_9PSEU</name>
<dbReference type="InterPro" id="IPR015375">
    <property type="entry name" value="NADH_PPase-like_N"/>
</dbReference>
<dbReference type="GO" id="GO:0006742">
    <property type="term" value="P:NADP+ catabolic process"/>
    <property type="evidence" value="ECO:0007669"/>
    <property type="project" value="TreeGrafter"/>
</dbReference>
<evidence type="ECO:0000256" key="8">
    <source>
        <dbReference type="ARBA" id="ARBA00023027"/>
    </source>
</evidence>
<keyword evidence="6" id="KW-0378">Hydrolase</keyword>
<dbReference type="RefSeq" id="WP_089303308.1">
    <property type="nucleotide sequence ID" value="NZ_FZNW01000030.1"/>
</dbReference>
<dbReference type="GO" id="GO:0035529">
    <property type="term" value="F:NADH pyrophosphatase activity"/>
    <property type="evidence" value="ECO:0007669"/>
    <property type="project" value="TreeGrafter"/>
</dbReference>
<evidence type="ECO:0000256" key="4">
    <source>
        <dbReference type="ARBA" id="ARBA00012381"/>
    </source>
</evidence>
<dbReference type="PANTHER" id="PTHR42904:SF6">
    <property type="entry name" value="NAD-CAPPED RNA HYDROLASE NUDT12"/>
    <property type="match status" value="1"/>
</dbReference>
<organism evidence="11 12">
    <name type="scientific">Haloechinothrix alba</name>
    <dbReference type="NCBI Taxonomy" id="664784"/>
    <lineage>
        <taxon>Bacteria</taxon>
        <taxon>Bacillati</taxon>
        <taxon>Actinomycetota</taxon>
        <taxon>Actinomycetes</taxon>
        <taxon>Pseudonocardiales</taxon>
        <taxon>Pseudonocardiaceae</taxon>
        <taxon>Haloechinothrix</taxon>
    </lineage>
</organism>
<dbReference type="Gene3D" id="3.90.79.10">
    <property type="entry name" value="Nucleoside Triphosphate Pyrophosphohydrolase"/>
    <property type="match status" value="1"/>
</dbReference>
<dbReference type="GO" id="GO:0005829">
    <property type="term" value="C:cytosol"/>
    <property type="evidence" value="ECO:0007669"/>
    <property type="project" value="TreeGrafter"/>
</dbReference>
<evidence type="ECO:0000259" key="10">
    <source>
        <dbReference type="PROSITE" id="PS51462"/>
    </source>
</evidence>
<dbReference type="InterPro" id="IPR020084">
    <property type="entry name" value="NUDIX_hydrolase_CS"/>
</dbReference>
<dbReference type="CDD" id="cd03429">
    <property type="entry name" value="NUDIX_NADH_pyrophosphatase_Nudt13"/>
    <property type="match status" value="1"/>
</dbReference>
<evidence type="ECO:0000256" key="6">
    <source>
        <dbReference type="ARBA" id="ARBA00022801"/>
    </source>
</evidence>
<comment type="cofactor">
    <cofactor evidence="2">
        <name>Zn(2+)</name>
        <dbReference type="ChEBI" id="CHEBI:29105"/>
    </cofactor>
</comment>
<accession>A0A239A4B8</accession>
<dbReference type="InterPro" id="IPR000086">
    <property type="entry name" value="NUDIX_hydrolase_dom"/>
</dbReference>
<dbReference type="OrthoDB" id="9791656at2"/>
<comment type="similarity">
    <text evidence="3">Belongs to the Nudix hydrolase family. NudC subfamily.</text>
</comment>
<evidence type="ECO:0000256" key="2">
    <source>
        <dbReference type="ARBA" id="ARBA00001947"/>
    </source>
</evidence>
<evidence type="ECO:0000256" key="5">
    <source>
        <dbReference type="ARBA" id="ARBA00022723"/>
    </source>
</evidence>
<dbReference type="EMBL" id="FZNW01000030">
    <property type="protein sequence ID" value="SNR90475.1"/>
    <property type="molecule type" value="Genomic_DNA"/>
</dbReference>
<reference evidence="12" key="1">
    <citation type="submission" date="2017-06" db="EMBL/GenBank/DDBJ databases">
        <authorList>
            <person name="Varghese N."/>
            <person name="Submissions S."/>
        </authorList>
    </citation>
    <scope>NUCLEOTIDE SEQUENCE [LARGE SCALE GENOMIC DNA]</scope>
    <source>
        <strain evidence="12">DSM 45207</strain>
    </source>
</reference>
<dbReference type="AlphaFoldDB" id="A0A239A4B8"/>
<gene>
    <name evidence="11" type="ORF">SAMN06265360_13023</name>
</gene>
<dbReference type="NCBIfam" id="NF001299">
    <property type="entry name" value="PRK00241.1"/>
    <property type="match status" value="1"/>
</dbReference>
<dbReference type="GO" id="GO:0019677">
    <property type="term" value="P:NAD+ catabolic process"/>
    <property type="evidence" value="ECO:0007669"/>
    <property type="project" value="TreeGrafter"/>
</dbReference>